<comment type="caution">
    <text evidence="1">The sequence shown here is derived from an EMBL/GenBank/DDBJ whole genome shotgun (WGS) entry which is preliminary data.</text>
</comment>
<gene>
    <name evidence="1" type="ORF">NKI81_01840</name>
</gene>
<protein>
    <submittedName>
        <fullName evidence="1">Uncharacterized protein</fullName>
    </submittedName>
</protein>
<dbReference type="Proteomes" id="UP001480082">
    <property type="component" value="Unassembled WGS sequence"/>
</dbReference>
<name>A0ACC6SSK5_9HYPH</name>
<sequence>MHDVEPDIHGGSMTKRSAGLKLLAPMVPGAPELIEGLDGPVPDRMLALAKRLQAALDDRKAEVASLPKLRSKKG</sequence>
<keyword evidence="2" id="KW-1185">Reference proteome</keyword>
<organism evidence="1 2">
    <name type="scientific">Mesorhizobium australicum</name>
    <dbReference type="NCBI Taxonomy" id="536018"/>
    <lineage>
        <taxon>Bacteria</taxon>
        <taxon>Pseudomonadati</taxon>
        <taxon>Pseudomonadota</taxon>
        <taxon>Alphaproteobacteria</taxon>
        <taxon>Hyphomicrobiales</taxon>
        <taxon>Phyllobacteriaceae</taxon>
        <taxon>Mesorhizobium</taxon>
    </lineage>
</organism>
<evidence type="ECO:0000313" key="1">
    <source>
        <dbReference type="EMBL" id="MER9282708.1"/>
    </source>
</evidence>
<accession>A0ACC6SSK5</accession>
<reference evidence="1 2" key="1">
    <citation type="journal article" date="2024" name="Proc. Natl. Acad. Sci. U.S.A.">
        <title>The evolutionary genomics of adaptation to stress in wild rhizobium bacteria.</title>
        <authorList>
            <person name="Kehlet-Delgado H."/>
            <person name="Montoya A.P."/>
            <person name="Jensen K.T."/>
            <person name="Wendlandt C.E."/>
            <person name="Dexheimer C."/>
            <person name="Roberts M."/>
            <person name="Torres Martinez L."/>
            <person name="Friesen M.L."/>
            <person name="Griffitts J.S."/>
            <person name="Porter S.S."/>
        </authorList>
    </citation>
    <scope>NUCLEOTIDE SEQUENCE [LARGE SCALE GENOMIC DNA]</scope>
    <source>
        <strain evidence="1 2">M0468</strain>
    </source>
</reference>
<evidence type="ECO:0000313" key="2">
    <source>
        <dbReference type="Proteomes" id="UP001480082"/>
    </source>
</evidence>
<proteinExistence type="predicted"/>
<dbReference type="EMBL" id="JAMYRI010000001">
    <property type="protein sequence ID" value="MER9282708.1"/>
    <property type="molecule type" value="Genomic_DNA"/>
</dbReference>